<dbReference type="Gene3D" id="3.40.630.30">
    <property type="match status" value="1"/>
</dbReference>
<dbReference type="InterPro" id="IPR000182">
    <property type="entry name" value="GNAT_dom"/>
</dbReference>
<dbReference type="Pfam" id="PF00583">
    <property type="entry name" value="Acetyltransf_1"/>
    <property type="match status" value="1"/>
</dbReference>
<accession>S9QPS9</accession>
<protein>
    <recommendedName>
        <fullName evidence="1">N-acetyltransferase domain-containing protein</fullName>
    </recommendedName>
</protein>
<proteinExistence type="predicted"/>
<reference evidence="3" key="1">
    <citation type="journal article" date="2013" name="Stand. Genomic Sci.">
        <title>Genome sequence of the Litoreibacter arenae type strain (DSM 19593(T)), a member of the Roseobacter clade isolated from sea sand.</title>
        <authorList>
            <person name="Riedel T."/>
            <person name="Fiebig A."/>
            <person name="Petersen J."/>
            <person name="Gronow S."/>
            <person name="Kyrpides N.C."/>
            <person name="Goker M."/>
            <person name="Klenk H.P."/>
        </authorList>
    </citation>
    <scope>NUCLEOTIDE SEQUENCE [LARGE SCALE GENOMIC DNA]</scope>
    <source>
        <strain evidence="3">DSM 19593</strain>
    </source>
</reference>
<dbReference type="GO" id="GO:0016747">
    <property type="term" value="F:acyltransferase activity, transferring groups other than amino-acyl groups"/>
    <property type="evidence" value="ECO:0007669"/>
    <property type="project" value="InterPro"/>
</dbReference>
<dbReference type="eggNOG" id="COG0456">
    <property type="taxonomic scope" value="Bacteria"/>
</dbReference>
<dbReference type="EMBL" id="AONI01000005">
    <property type="protein sequence ID" value="EPX81588.1"/>
    <property type="molecule type" value="Genomic_DNA"/>
</dbReference>
<dbReference type="HOGENOM" id="CLU_091349_1_0_5"/>
<evidence type="ECO:0000313" key="3">
    <source>
        <dbReference type="Proteomes" id="UP000015351"/>
    </source>
</evidence>
<feature type="domain" description="N-acetyltransferase" evidence="1">
    <location>
        <begin position="14"/>
        <end position="177"/>
    </location>
</feature>
<dbReference type="SUPFAM" id="SSF55729">
    <property type="entry name" value="Acyl-CoA N-acyltransferases (Nat)"/>
    <property type="match status" value="1"/>
</dbReference>
<dbReference type="RefSeq" id="WP_021101087.1">
    <property type="nucleotide sequence ID" value="NZ_KE557310.1"/>
</dbReference>
<dbReference type="STRING" id="1123360.thalar_00143"/>
<dbReference type="OrthoDB" id="7843527at2"/>
<name>S9QPS9_9RHOB</name>
<dbReference type="PROSITE" id="PS51186">
    <property type="entry name" value="GNAT"/>
    <property type="match status" value="1"/>
</dbReference>
<dbReference type="AlphaFoldDB" id="S9QPS9"/>
<keyword evidence="3" id="KW-1185">Reference proteome</keyword>
<dbReference type="Proteomes" id="UP000015351">
    <property type="component" value="Unassembled WGS sequence"/>
</dbReference>
<dbReference type="CDD" id="cd04301">
    <property type="entry name" value="NAT_SF"/>
    <property type="match status" value="1"/>
</dbReference>
<evidence type="ECO:0000313" key="2">
    <source>
        <dbReference type="EMBL" id="EPX81588.1"/>
    </source>
</evidence>
<sequence length="190" mass="21599">MTHPVKPQSDKLHADIRRLRNSDRQVLVDHFLRLDPETRRLRFGGLVSDDFVKDYAENILSLDSVVFGAFVDGDLHGVAELRGLRQTWPETAEVALSVEPTWQHEGIGDALLNRLIAAAQNRGVKSLHMQCLRENRQMQHLAKKHDAVLHFDMGEVDATLATPWPTFRSVCVELFGDTRRYLGKAFHLPV</sequence>
<evidence type="ECO:0000259" key="1">
    <source>
        <dbReference type="PROSITE" id="PS51186"/>
    </source>
</evidence>
<dbReference type="InterPro" id="IPR016181">
    <property type="entry name" value="Acyl_CoA_acyltransferase"/>
</dbReference>
<organism evidence="2 3">
    <name type="scientific">Litoreibacter arenae DSM 19593</name>
    <dbReference type="NCBI Taxonomy" id="1123360"/>
    <lineage>
        <taxon>Bacteria</taxon>
        <taxon>Pseudomonadati</taxon>
        <taxon>Pseudomonadota</taxon>
        <taxon>Alphaproteobacteria</taxon>
        <taxon>Rhodobacterales</taxon>
        <taxon>Roseobacteraceae</taxon>
        <taxon>Litoreibacter</taxon>
    </lineage>
</organism>
<comment type="caution">
    <text evidence="2">The sequence shown here is derived from an EMBL/GenBank/DDBJ whole genome shotgun (WGS) entry which is preliminary data.</text>
</comment>
<gene>
    <name evidence="2" type="ORF">thalar_00143</name>
</gene>